<dbReference type="Gene3D" id="3.40.390.10">
    <property type="entry name" value="Collagenase (Catalytic Domain)"/>
    <property type="match status" value="1"/>
</dbReference>
<keyword evidence="4" id="KW-0862">Zinc</keyword>
<keyword evidence="3" id="KW-0378">Hydrolase</keyword>
<evidence type="ECO:0000259" key="7">
    <source>
        <dbReference type="SMART" id="SM00235"/>
    </source>
</evidence>
<comment type="caution">
    <text evidence="8">The sequence shown here is derived from an EMBL/GenBank/DDBJ whole genome shotgun (WGS) entry which is preliminary data.</text>
</comment>
<name>A0ABN1ZSM0_9ACTN</name>
<feature type="signal peptide" evidence="6">
    <location>
        <begin position="1"/>
        <end position="17"/>
    </location>
</feature>
<feature type="region of interest" description="Disordered" evidence="5">
    <location>
        <begin position="188"/>
        <end position="215"/>
    </location>
</feature>
<evidence type="ECO:0000256" key="1">
    <source>
        <dbReference type="ARBA" id="ARBA00022670"/>
    </source>
</evidence>
<keyword evidence="9" id="KW-1185">Reference proteome</keyword>
<accession>A0ABN1ZSM0</accession>
<protein>
    <recommendedName>
        <fullName evidence="7">Peptidase metallopeptidase domain-containing protein</fullName>
    </recommendedName>
</protein>
<feature type="chain" id="PRO_5046648211" description="Peptidase metallopeptidase domain-containing protein" evidence="6">
    <location>
        <begin position="18"/>
        <end position="215"/>
    </location>
</feature>
<dbReference type="Pfam" id="PF00413">
    <property type="entry name" value="Peptidase_M10"/>
    <property type="match status" value="1"/>
</dbReference>
<keyword evidence="6" id="KW-0732">Signal</keyword>
<evidence type="ECO:0000256" key="5">
    <source>
        <dbReference type="SAM" id="MobiDB-lite"/>
    </source>
</evidence>
<reference evidence="8 9" key="1">
    <citation type="journal article" date="2019" name="Int. J. Syst. Evol. Microbiol.">
        <title>The Global Catalogue of Microorganisms (GCM) 10K type strain sequencing project: providing services to taxonomists for standard genome sequencing and annotation.</title>
        <authorList>
            <consortium name="The Broad Institute Genomics Platform"/>
            <consortium name="The Broad Institute Genome Sequencing Center for Infectious Disease"/>
            <person name="Wu L."/>
            <person name="Ma J."/>
        </authorList>
    </citation>
    <scope>NUCLEOTIDE SEQUENCE [LARGE SCALE GENOMIC DNA]</scope>
    <source>
        <strain evidence="8 9">JCM 14942</strain>
    </source>
</reference>
<dbReference type="SUPFAM" id="SSF55486">
    <property type="entry name" value="Metalloproteases ('zincins'), catalytic domain"/>
    <property type="match status" value="1"/>
</dbReference>
<dbReference type="InterPro" id="IPR006026">
    <property type="entry name" value="Peptidase_Metallo"/>
</dbReference>
<dbReference type="SMART" id="SM00235">
    <property type="entry name" value="ZnMc"/>
    <property type="match status" value="1"/>
</dbReference>
<evidence type="ECO:0000256" key="3">
    <source>
        <dbReference type="ARBA" id="ARBA00022801"/>
    </source>
</evidence>
<evidence type="ECO:0000256" key="6">
    <source>
        <dbReference type="SAM" id="SignalP"/>
    </source>
</evidence>
<gene>
    <name evidence="8" type="ORF">GCM10009788_03230</name>
</gene>
<dbReference type="InterPro" id="IPR024079">
    <property type="entry name" value="MetalloPept_cat_dom_sf"/>
</dbReference>
<keyword evidence="1" id="KW-0645">Protease</keyword>
<evidence type="ECO:0000256" key="4">
    <source>
        <dbReference type="ARBA" id="ARBA00022833"/>
    </source>
</evidence>
<evidence type="ECO:0000256" key="2">
    <source>
        <dbReference type="ARBA" id="ARBA00022723"/>
    </source>
</evidence>
<dbReference type="EMBL" id="BAAAOR010000002">
    <property type="protein sequence ID" value="GAA1503350.1"/>
    <property type="molecule type" value="Genomic_DNA"/>
</dbReference>
<feature type="domain" description="Peptidase metallopeptidase" evidence="7">
    <location>
        <begin position="41"/>
        <end position="198"/>
    </location>
</feature>
<dbReference type="InterPro" id="IPR001818">
    <property type="entry name" value="Pept_M10_metallopeptidase"/>
</dbReference>
<evidence type="ECO:0000313" key="9">
    <source>
        <dbReference type="Proteomes" id="UP001500842"/>
    </source>
</evidence>
<keyword evidence="2" id="KW-0479">Metal-binding</keyword>
<sequence length="215" mass="22764">MLLLSAALFAGVVAVSATGFGRAVPDPAYAFLQEQPYAAGEPVTWRPCEPIRYEVNPAHASGSDDEAVARVQDAVAEVAEASGFRFRYVGTTARRPADADQLAPGPAPPVLVAWARADEVEDLAGEVAGIGGSVSREQDRWSWYVTGRVVLDADAVDDADDERATLLHELGHVLGLDHVDSRRELMHAQSAGQEDFGPGDLEGLARLGKGTQACS</sequence>
<organism evidence="8 9">
    <name type="scientific">Nocardioides humi</name>
    <dbReference type="NCBI Taxonomy" id="449461"/>
    <lineage>
        <taxon>Bacteria</taxon>
        <taxon>Bacillati</taxon>
        <taxon>Actinomycetota</taxon>
        <taxon>Actinomycetes</taxon>
        <taxon>Propionibacteriales</taxon>
        <taxon>Nocardioidaceae</taxon>
        <taxon>Nocardioides</taxon>
    </lineage>
</organism>
<dbReference type="Proteomes" id="UP001500842">
    <property type="component" value="Unassembled WGS sequence"/>
</dbReference>
<evidence type="ECO:0000313" key="8">
    <source>
        <dbReference type="EMBL" id="GAA1503350.1"/>
    </source>
</evidence>
<proteinExistence type="predicted"/>